<feature type="region of interest" description="Disordered" evidence="1">
    <location>
        <begin position="176"/>
        <end position="199"/>
    </location>
</feature>
<accession>A0ABT1QDP7</accession>
<comment type="caution">
    <text evidence="2">The sequence shown here is derived from an EMBL/GenBank/DDBJ whole genome shotgun (WGS) entry which is preliminary data.</text>
</comment>
<dbReference type="Proteomes" id="UP001524501">
    <property type="component" value="Unassembled WGS sequence"/>
</dbReference>
<name>A0ABT1QDP7_9NOCA</name>
<dbReference type="EMBL" id="JANFQF010000011">
    <property type="protein sequence ID" value="MCQ4120409.1"/>
    <property type="molecule type" value="Genomic_DNA"/>
</dbReference>
<organism evidence="2 3">
    <name type="scientific">Rhodococcus tibetensis</name>
    <dbReference type="NCBI Taxonomy" id="2965064"/>
    <lineage>
        <taxon>Bacteria</taxon>
        <taxon>Bacillati</taxon>
        <taxon>Actinomycetota</taxon>
        <taxon>Actinomycetes</taxon>
        <taxon>Mycobacteriales</taxon>
        <taxon>Nocardiaceae</taxon>
        <taxon>Rhodococcus</taxon>
    </lineage>
</organism>
<gene>
    <name evidence="2" type="ORF">NOF53_14715</name>
</gene>
<reference evidence="2 3" key="1">
    <citation type="submission" date="2022-07" db="EMBL/GenBank/DDBJ databases">
        <title>Degradation activity of malathion, p-nitrophenol and potential low-temperature adaptation strategy of Rhodococcus sp. FXJ9.536.</title>
        <authorList>
            <person name="Huang J."/>
            <person name="Huang Y."/>
        </authorList>
    </citation>
    <scope>NUCLEOTIDE SEQUENCE [LARGE SCALE GENOMIC DNA]</scope>
    <source>
        <strain evidence="2 3">FXJ9.536</strain>
    </source>
</reference>
<evidence type="ECO:0000256" key="1">
    <source>
        <dbReference type="SAM" id="MobiDB-lite"/>
    </source>
</evidence>
<dbReference type="RefSeq" id="WP_255969702.1">
    <property type="nucleotide sequence ID" value="NZ_JANFQF010000011.1"/>
</dbReference>
<dbReference type="Pfam" id="PF25209">
    <property type="entry name" value="Phage_capsid_4"/>
    <property type="match status" value="1"/>
</dbReference>
<keyword evidence="3" id="KW-1185">Reference proteome</keyword>
<evidence type="ECO:0000313" key="3">
    <source>
        <dbReference type="Proteomes" id="UP001524501"/>
    </source>
</evidence>
<evidence type="ECO:0000313" key="2">
    <source>
        <dbReference type="EMBL" id="MCQ4120409.1"/>
    </source>
</evidence>
<proteinExistence type="predicted"/>
<dbReference type="SUPFAM" id="SSF56563">
    <property type="entry name" value="Major capsid protein gp5"/>
    <property type="match status" value="1"/>
</dbReference>
<sequence>MTTTEFATAPADLSADAERRTITGLALPYNVPGRTSRGLVSVDAGAVSLPPDLKRVKLLRDHRPEGTPVGYLARVDQTPDGMILGFKVGAGPDGDLALSDATEGIRDALSVELSGVQLSPDGKRVVSAQLDAVALVAIPAFADARVSSVVAQAQPDQPTGVTTMTVTPATPAAGAAPVTTAPAAPAAPAPAPADSGTAATAPAAPAAVLTAAAPAAVPAGIALTTATPRPRSLAEVTEALQAAYYGGTSDTLHAALADITRSANPWVSPDGWVGELWSGVAYERQIVPLLNPGTLTHWKLTGWRWVVAPEVDDYTGDKTAVPSNAPTTESVPVEAKRLAGAHDLDRKFWDFNDTEFINSYFRAMTESYAYQSDERAAAAVAAAATAAGSATDLLKAVAKGARTVKSAARTPATFALVNPIDLEALLEVTAFDVPAFLDLLGIRPENFTDSDFVPAGTVVVGAKPAMTFYELGGSPIRVETVNIANGGRDGGVFGYYATLLHSAKGIAKVTIAPAP</sequence>
<protein>
    <submittedName>
        <fullName evidence="2">Uncharacterized protein</fullName>
    </submittedName>
</protein>